<gene>
    <name evidence="1" type="ORF">DPM35_26765</name>
</gene>
<proteinExistence type="predicted"/>
<dbReference type="RefSeq" id="WP_146767993.1">
    <property type="nucleotide sequence ID" value="NZ_QMBQ01000009.1"/>
</dbReference>
<name>A0A330GNI5_9HYPH</name>
<accession>A0A330GNI5</accession>
<keyword evidence="2" id="KW-1185">Reference proteome</keyword>
<reference evidence="1 2" key="2">
    <citation type="submission" date="2018-07" db="EMBL/GenBank/DDBJ databases">
        <title>Diversity of Mesorhizobium strains in Brazil.</title>
        <authorList>
            <person name="Helene L.C.F."/>
            <person name="Dall'Agnol R."/>
            <person name="Delamuta J.R.M."/>
            <person name="Hungria M."/>
        </authorList>
    </citation>
    <scope>NUCLEOTIDE SEQUENCE [LARGE SCALE GENOMIC DNA]</scope>
    <source>
        <strain evidence="1 2">CNPSo 3140</strain>
    </source>
</reference>
<dbReference type="AlphaFoldDB" id="A0A330GNI5"/>
<evidence type="ECO:0000313" key="1">
    <source>
        <dbReference type="EMBL" id="RAZ72991.1"/>
    </source>
</evidence>
<comment type="caution">
    <text evidence="1">The sequence shown here is derived from an EMBL/GenBank/DDBJ whole genome shotgun (WGS) entry which is preliminary data.</text>
</comment>
<reference evidence="2" key="1">
    <citation type="submission" date="2018-06" db="EMBL/GenBank/DDBJ databases">
        <authorList>
            <person name="Helene L.C."/>
            <person name="Dall'Agnol R."/>
            <person name="Delamuta J.R."/>
            <person name="Hungria M."/>
        </authorList>
    </citation>
    <scope>NUCLEOTIDE SEQUENCE [LARGE SCALE GENOMIC DNA]</scope>
    <source>
        <strain evidence="2">CNPSo 3140</strain>
    </source>
</reference>
<dbReference type="Proteomes" id="UP000251956">
    <property type="component" value="Unassembled WGS sequence"/>
</dbReference>
<organism evidence="1 2">
    <name type="scientific">Mesorhizobium atlanticum</name>
    <dbReference type="NCBI Taxonomy" id="2233532"/>
    <lineage>
        <taxon>Bacteria</taxon>
        <taxon>Pseudomonadati</taxon>
        <taxon>Pseudomonadota</taxon>
        <taxon>Alphaproteobacteria</taxon>
        <taxon>Hyphomicrobiales</taxon>
        <taxon>Phyllobacteriaceae</taxon>
        <taxon>Mesorhizobium</taxon>
    </lineage>
</organism>
<dbReference type="EMBL" id="QMBQ01000009">
    <property type="protein sequence ID" value="RAZ72991.1"/>
    <property type="molecule type" value="Genomic_DNA"/>
</dbReference>
<evidence type="ECO:0000313" key="2">
    <source>
        <dbReference type="Proteomes" id="UP000251956"/>
    </source>
</evidence>
<sequence length="117" mass="12080">MSTLSLISGAESLAASFHLLIDEILMSADAAVADKAEKLAGMLRAAAAARDGNASHEGLLLDSLLRDAQGNSRADLGHLAVAVASHPIPDDALHALADIARRVNSERAALSTRASSW</sequence>
<protein>
    <submittedName>
        <fullName evidence="1">Uncharacterized protein</fullName>
    </submittedName>
</protein>